<dbReference type="Pfam" id="PF13529">
    <property type="entry name" value="Peptidase_C39_2"/>
    <property type="match status" value="1"/>
</dbReference>
<evidence type="ECO:0000256" key="4">
    <source>
        <dbReference type="ARBA" id="ARBA00022801"/>
    </source>
</evidence>
<dbReference type="GO" id="GO:0003796">
    <property type="term" value="F:lysozyme activity"/>
    <property type="evidence" value="ECO:0007669"/>
    <property type="project" value="UniProtKB-EC"/>
</dbReference>
<evidence type="ECO:0000256" key="7">
    <source>
        <dbReference type="RuleBase" id="RU003788"/>
    </source>
</evidence>
<accession>A0A964UZQ9</accession>
<dbReference type="InterPro" id="IPR033907">
    <property type="entry name" value="Endolysin_autolysin"/>
</dbReference>
<keyword evidence="4 7" id="KW-0378">Hydrolase</keyword>
<organism evidence="9 10">
    <name type="scientific">Candidatus Fonsibacter lacus</name>
    <dbReference type="NCBI Taxonomy" id="2576439"/>
    <lineage>
        <taxon>Bacteria</taxon>
        <taxon>Pseudomonadati</taxon>
        <taxon>Pseudomonadota</taxon>
        <taxon>Alphaproteobacteria</taxon>
        <taxon>Candidatus Pelagibacterales</taxon>
        <taxon>Candidatus Pelagibacterales incertae sedis</taxon>
        <taxon>Candidatus Fonsibacter</taxon>
    </lineage>
</organism>
<keyword evidence="6 7" id="KW-0326">Glycosidase</keyword>
<dbReference type="GO" id="GO:0031640">
    <property type="term" value="P:killing of cells of another organism"/>
    <property type="evidence" value="ECO:0007669"/>
    <property type="project" value="UniProtKB-KW"/>
</dbReference>
<comment type="catalytic activity">
    <reaction evidence="1 7">
        <text>Hydrolysis of (1-&gt;4)-beta-linkages between N-acetylmuramic acid and N-acetyl-D-glucosamine residues in a peptidoglycan and between N-acetyl-D-glucosamine residues in chitodextrins.</text>
        <dbReference type="EC" id="3.2.1.17"/>
    </reaction>
</comment>
<evidence type="ECO:0000256" key="5">
    <source>
        <dbReference type="ARBA" id="ARBA00023200"/>
    </source>
</evidence>
<evidence type="ECO:0000256" key="1">
    <source>
        <dbReference type="ARBA" id="ARBA00000632"/>
    </source>
</evidence>
<dbReference type="Pfam" id="PF00959">
    <property type="entry name" value="Phage_lysozyme"/>
    <property type="match status" value="1"/>
</dbReference>
<protein>
    <recommendedName>
        <fullName evidence="7">Lysozyme</fullName>
        <ecNumber evidence="7">3.2.1.17</ecNumber>
    </recommendedName>
</protein>
<keyword evidence="3 7" id="KW-0081">Bacteriolytic enzyme</keyword>
<dbReference type="HAMAP" id="MF_04110">
    <property type="entry name" value="ENDOLYSIN_T4"/>
    <property type="match status" value="1"/>
</dbReference>
<dbReference type="GO" id="GO:0042742">
    <property type="term" value="P:defense response to bacterium"/>
    <property type="evidence" value="ECO:0007669"/>
    <property type="project" value="UniProtKB-KW"/>
</dbReference>
<name>A0A964UZQ9_9PROT</name>
<dbReference type="EC" id="3.2.1.17" evidence="7"/>
<evidence type="ECO:0000256" key="3">
    <source>
        <dbReference type="ARBA" id="ARBA00022638"/>
    </source>
</evidence>
<dbReference type="Proteomes" id="UP000713222">
    <property type="component" value="Unassembled WGS sequence"/>
</dbReference>
<dbReference type="InterPro" id="IPR034690">
    <property type="entry name" value="Endolysin_T4_type"/>
</dbReference>
<dbReference type="InterPro" id="IPR039564">
    <property type="entry name" value="Peptidase_C39-like"/>
</dbReference>
<dbReference type="CDD" id="cd00737">
    <property type="entry name" value="lyz_endolysin_autolysin"/>
    <property type="match status" value="1"/>
</dbReference>
<dbReference type="PANTHER" id="PTHR38107:SF3">
    <property type="entry name" value="LYSOZYME RRRD-RELATED"/>
    <property type="match status" value="1"/>
</dbReference>
<dbReference type="GO" id="GO:0016998">
    <property type="term" value="P:cell wall macromolecule catabolic process"/>
    <property type="evidence" value="ECO:0007669"/>
    <property type="project" value="InterPro"/>
</dbReference>
<evidence type="ECO:0000313" key="9">
    <source>
        <dbReference type="EMBL" id="NBN87554.1"/>
    </source>
</evidence>
<dbReference type="InterPro" id="IPR051018">
    <property type="entry name" value="Bacteriophage_GH24"/>
</dbReference>
<evidence type="ECO:0000256" key="6">
    <source>
        <dbReference type="ARBA" id="ARBA00023295"/>
    </source>
</evidence>
<gene>
    <name evidence="9" type="ORF">EBV32_00445</name>
</gene>
<feature type="domain" description="Peptidase C39-like" evidence="8">
    <location>
        <begin position="155"/>
        <end position="286"/>
    </location>
</feature>
<dbReference type="EMBL" id="RGET01000002">
    <property type="protein sequence ID" value="NBN87554.1"/>
    <property type="molecule type" value="Genomic_DNA"/>
</dbReference>
<keyword evidence="5" id="KW-1035">Host cytoplasm</keyword>
<reference evidence="9" key="1">
    <citation type="submission" date="2018-10" db="EMBL/GenBank/DDBJ databases">
        <title>Iterative Subtractive Binning of Freshwater Chronoseries Metagenomes Recovers Nearly Complete Genomes from over Four Hundred Novel Species.</title>
        <authorList>
            <person name="Rodriguez-R L.M."/>
            <person name="Tsementzi D."/>
            <person name="Luo C."/>
            <person name="Konstantinidis K.T."/>
        </authorList>
    </citation>
    <scope>NUCLEOTIDE SEQUENCE</scope>
    <source>
        <strain evidence="9">WB7_6_001</strain>
    </source>
</reference>
<comment type="similarity">
    <text evidence="7">Belongs to the glycosyl hydrolase 24 family.</text>
</comment>
<keyword evidence="2 7" id="KW-0929">Antimicrobial</keyword>
<dbReference type="InterPro" id="IPR023347">
    <property type="entry name" value="Lysozyme_dom_sf"/>
</dbReference>
<proteinExistence type="inferred from homology"/>
<dbReference type="SUPFAM" id="SSF53955">
    <property type="entry name" value="Lysozyme-like"/>
    <property type="match status" value="1"/>
</dbReference>
<evidence type="ECO:0000256" key="2">
    <source>
        <dbReference type="ARBA" id="ARBA00022529"/>
    </source>
</evidence>
<dbReference type="Gene3D" id="1.10.530.40">
    <property type="match status" value="1"/>
</dbReference>
<comment type="caution">
    <text evidence="9">The sequence shown here is derived from an EMBL/GenBank/DDBJ whole genome shotgun (WGS) entry which is preliminary data.</text>
</comment>
<evidence type="ECO:0000259" key="8">
    <source>
        <dbReference type="Pfam" id="PF13529"/>
    </source>
</evidence>
<dbReference type="GO" id="GO:0009253">
    <property type="term" value="P:peptidoglycan catabolic process"/>
    <property type="evidence" value="ECO:0007669"/>
    <property type="project" value="InterPro"/>
</dbReference>
<dbReference type="PANTHER" id="PTHR38107">
    <property type="match status" value="1"/>
</dbReference>
<sequence>MAIIKAHEGCRLEAYKDAAGVPTIGYGTTRYLDAPVRMSDKISQAMAEELLANDVEHLFGPGVLSLLPMAAKWKPNQIAALTSFAYNLGLGALETSTLRSRLLAGQDPCTVVREELPRWIHAGEAVLPGLERRRKAEIELFCGPSLQQAGFGNPLKVPYYSQRDSAMPGQANRMCFSSSCAMLVATLRPEALSGANADDTYLKRVLQYGDTTDANAQLKALQSYGIKARFRQDCDWTDLEKQINRGVPVPCGFLHHGPASKPSGGGHWLIVIGYTPGMGAVIVNDPFGEAQLVSGEYHGTRGAGLAYSRKNWGPRWMVEGPKTGWAIIAEP</sequence>
<dbReference type="AlphaFoldDB" id="A0A964UZQ9"/>
<dbReference type="InterPro" id="IPR002196">
    <property type="entry name" value="Glyco_hydro_24"/>
</dbReference>
<dbReference type="InterPro" id="IPR023346">
    <property type="entry name" value="Lysozyme-like_dom_sf"/>
</dbReference>
<evidence type="ECO:0000313" key="10">
    <source>
        <dbReference type="Proteomes" id="UP000713222"/>
    </source>
</evidence>
<dbReference type="Gene3D" id="3.90.70.10">
    <property type="entry name" value="Cysteine proteinases"/>
    <property type="match status" value="1"/>
</dbReference>